<feature type="disulfide bond" evidence="6">
    <location>
        <begin position="289"/>
        <end position="350"/>
    </location>
</feature>
<dbReference type="SMART" id="SM00202">
    <property type="entry name" value="SR"/>
    <property type="match status" value="5"/>
</dbReference>
<evidence type="ECO:0000256" key="6">
    <source>
        <dbReference type="PROSITE-ProRule" id="PRU00196"/>
    </source>
</evidence>
<dbReference type="PROSITE" id="PS00420">
    <property type="entry name" value="SRCR_1"/>
    <property type="match status" value="2"/>
</dbReference>
<feature type="domain" description="SRCR" evidence="8">
    <location>
        <begin position="361"/>
        <end position="461"/>
    </location>
</feature>
<dbReference type="RefSeq" id="XP_022096162.1">
    <property type="nucleotide sequence ID" value="XM_022240470.1"/>
</dbReference>
<dbReference type="Proteomes" id="UP000694845">
    <property type="component" value="Unplaced"/>
</dbReference>
<keyword evidence="2" id="KW-0677">Repeat</keyword>
<dbReference type="GeneID" id="110982209"/>
<dbReference type="FunFam" id="3.10.250.10:FF:000007">
    <property type="entry name" value="Soluble scavenger receptor cysteine-rich domain-containing protein SSC5D"/>
    <property type="match status" value="1"/>
</dbReference>
<feature type="signal peptide" evidence="7">
    <location>
        <begin position="1"/>
        <end position="24"/>
    </location>
</feature>
<dbReference type="OrthoDB" id="536948at2759"/>
<feature type="domain" description="SRCR" evidence="8">
    <location>
        <begin position="146"/>
        <end position="256"/>
    </location>
</feature>
<sequence length="614" mass="66555">MEKFAHFRSIMLLMCSVWVSVGTAQEPEEFDLRLVNGSSVMEGRVEMFYQGQWGTICHNSFGNKNKAQVACRQLGFSYAESIMTFGSGIGNLVLSEVACNGNEMRISDCYLGKLGKASCDYGTAFGVVCSNVEPVVPTPSVENGALRLVGGPDPYRGRVEVFIGEEGQWASICYGNFDLSMVNPLCGQLDYRPPTSYGTGRYGPGTGPIATCPLRFDLLIPSYCELTNTCTHDMDFYIDCDATEGGEEGEVRLVNGSEPTEGRVEIYDKNAWKTICADDLNLIAQQLVCYILDLPFPSVVTPGGLFGESSTHNMLSAVINCTSRETIHIKFCARLPRTTPCVGGDAAVQCGMWSNATEGDMRVSGGRDATRGRVEIYHSGQWGTVCSRGFDDNDANVICHQLGFRNQLYSYSSEAYKSRGLPVWLTDLNCEGREEHISECGAVLGEPLDCPEGSLGEVRCANRPFAKTYEARLSDGPYPNQGRLELLYDGAWGAVCDDGWDIKDVEVVCRQLGFPSAVAALNGWETTKLYGSGDGGVLLKQVGCDGTEENIVKCRLSYPVGNSCLRGAAGVVCFSDNYPSKDPRNAGPGLLSSQTGSIVLCILLVSQMMLSILI</sequence>
<dbReference type="FunFam" id="3.10.250.10:FF:000001">
    <property type="entry name" value="Lysyl oxidase 4 isoform X1"/>
    <property type="match status" value="1"/>
</dbReference>
<keyword evidence="5" id="KW-0325">Glycoprotein</keyword>
<dbReference type="FunFam" id="3.10.250.10:FF:000032">
    <property type="entry name" value="Si:dkey-14d8.20"/>
    <property type="match status" value="1"/>
</dbReference>
<accession>A0A8B7YSA3</accession>
<dbReference type="RefSeq" id="XP_022096160.1">
    <property type="nucleotide sequence ID" value="XM_022240468.1"/>
</dbReference>
<keyword evidence="9" id="KW-1185">Reference proteome</keyword>
<feature type="disulfide bond" evidence="6">
    <location>
        <begin position="430"/>
        <end position="440"/>
    </location>
</feature>
<keyword evidence="3 6" id="KW-1015">Disulfide bond</keyword>
<evidence type="ECO:0000313" key="13">
    <source>
        <dbReference type="RefSeq" id="XP_022096164.1"/>
    </source>
</evidence>
<evidence type="ECO:0000256" key="2">
    <source>
        <dbReference type="ARBA" id="ARBA00022737"/>
    </source>
</evidence>
<dbReference type="Pfam" id="PF00530">
    <property type="entry name" value="SRCR"/>
    <property type="match status" value="4"/>
</dbReference>
<dbReference type="Gene3D" id="3.10.250.10">
    <property type="entry name" value="SRCR-like domain"/>
    <property type="match status" value="5"/>
</dbReference>
<proteinExistence type="predicted"/>
<feature type="disulfide bond" evidence="6">
    <location>
        <begin position="399"/>
        <end position="460"/>
    </location>
</feature>
<evidence type="ECO:0000256" key="7">
    <source>
        <dbReference type="SAM" id="SignalP"/>
    </source>
</evidence>
<dbReference type="PANTHER" id="PTHR48071">
    <property type="entry name" value="SRCR DOMAIN-CONTAINING PROTEIN"/>
    <property type="match status" value="1"/>
</dbReference>
<evidence type="ECO:0000256" key="1">
    <source>
        <dbReference type="ARBA" id="ARBA00022729"/>
    </source>
</evidence>
<dbReference type="RefSeq" id="XP_022096165.1">
    <property type="nucleotide sequence ID" value="XM_022240473.1"/>
</dbReference>
<dbReference type="PROSITE" id="PS50287">
    <property type="entry name" value="SRCR_2"/>
    <property type="match status" value="5"/>
</dbReference>
<dbReference type="GO" id="GO:0016020">
    <property type="term" value="C:membrane"/>
    <property type="evidence" value="ECO:0007669"/>
    <property type="project" value="InterPro"/>
</dbReference>
<dbReference type="SUPFAM" id="SSF56487">
    <property type="entry name" value="SRCR-like"/>
    <property type="match status" value="5"/>
</dbReference>
<feature type="disulfide bond" evidence="6">
    <location>
        <begin position="99"/>
        <end position="109"/>
    </location>
</feature>
<evidence type="ECO:0000256" key="5">
    <source>
        <dbReference type="ARBA" id="ARBA00023180"/>
    </source>
</evidence>
<dbReference type="RefSeq" id="XP_022096164.1">
    <property type="nucleotide sequence ID" value="XM_022240472.1"/>
</dbReference>
<dbReference type="PRINTS" id="PR00258">
    <property type="entry name" value="SPERACTRCPTR"/>
</dbReference>
<name>A0A8B7YSA3_ACAPL</name>
<dbReference type="InterPro" id="IPR036772">
    <property type="entry name" value="SRCR-like_dom_sf"/>
</dbReference>
<feature type="domain" description="SRCR" evidence="8">
    <location>
        <begin position="251"/>
        <end position="351"/>
    </location>
</feature>
<feature type="domain" description="SRCR" evidence="8">
    <location>
        <begin position="32"/>
        <end position="130"/>
    </location>
</feature>
<dbReference type="RefSeq" id="XP_022096161.1">
    <property type="nucleotide sequence ID" value="XM_022240469.1"/>
</dbReference>
<evidence type="ECO:0000259" key="8">
    <source>
        <dbReference type="PROSITE" id="PS50287"/>
    </source>
</evidence>
<dbReference type="AlphaFoldDB" id="A0A8B7YSA3"/>
<evidence type="ECO:0000313" key="10">
    <source>
        <dbReference type="RefSeq" id="XP_022096160.1"/>
    </source>
</evidence>
<evidence type="ECO:0000313" key="14">
    <source>
        <dbReference type="RefSeq" id="XP_022096165.1"/>
    </source>
</evidence>
<keyword evidence="4" id="KW-0675">Receptor</keyword>
<keyword evidence="1 7" id="KW-0732">Signal</keyword>
<feature type="domain" description="SRCR" evidence="8">
    <location>
        <begin position="471"/>
        <end position="574"/>
    </location>
</feature>
<evidence type="ECO:0000256" key="3">
    <source>
        <dbReference type="ARBA" id="ARBA00023157"/>
    </source>
</evidence>
<reference evidence="10 11" key="1">
    <citation type="submission" date="2025-04" db="UniProtKB">
        <authorList>
            <consortium name="RefSeq"/>
        </authorList>
    </citation>
    <scope>IDENTIFICATION</scope>
</reference>
<evidence type="ECO:0000256" key="4">
    <source>
        <dbReference type="ARBA" id="ARBA00023170"/>
    </source>
</evidence>
<evidence type="ECO:0000313" key="9">
    <source>
        <dbReference type="Proteomes" id="UP000694845"/>
    </source>
</evidence>
<comment type="caution">
    <text evidence="6">Lacks conserved residue(s) required for the propagation of feature annotation.</text>
</comment>
<feature type="disulfide bond" evidence="6">
    <location>
        <begin position="544"/>
        <end position="554"/>
    </location>
</feature>
<organism evidence="9 13">
    <name type="scientific">Acanthaster planci</name>
    <name type="common">Crown-of-thorns starfish</name>
    <dbReference type="NCBI Taxonomy" id="133434"/>
    <lineage>
        <taxon>Eukaryota</taxon>
        <taxon>Metazoa</taxon>
        <taxon>Echinodermata</taxon>
        <taxon>Eleutherozoa</taxon>
        <taxon>Asterozoa</taxon>
        <taxon>Asteroidea</taxon>
        <taxon>Valvatacea</taxon>
        <taxon>Valvatida</taxon>
        <taxon>Acanthasteridae</taxon>
        <taxon>Acanthaster</taxon>
    </lineage>
</organism>
<feature type="chain" id="PRO_5044665607" evidence="7">
    <location>
        <begin position="25"/>
        <end position="614"/>
    </location>
</feature>
<dbReference type="KEGG" id="aplc:110982209"/>
<gene>
    <name evidence="10 11 12 13 14" type="primary">LOC110982209</name>
</gene>
<protein>
    <submittedName>
        <fullName evidence="10 11">Deleted in malignant brain tumors 1 protein-like isoform X1</fullName>
    </submittedName>
</protein>
<dbReference type="InterPro" id="IPR001190">
    <property type="entry name" value="SRCR"/>
</dbReference>
<dbReference type="PANTHER" id="PTHR48071:SF28">
    <property type="entry name" value="SRCR DOMAIN-CONTAINING PROTEIN"/>
    <property type="match status" value="1"/>
</dbReference>
<feature type="disulfide bond" evidence="6">
    <location>
        <begin position="386"/>
        <end position="450"/>
    </location>
</feature>
<evidence type="ECO:0000313" key="12">
    <source>
        <dbReference type="RefSeq" id="XP_022096162.1"/>
    </source>
</evidence>
<evidence type="ECO:0000313" key="11">
    <source>
        <dbReference type="RefSeq" id="XP_022096161.1"/>
    </source>
</evidence>